<keyword evidence="2" id="KW-0472">Membrane</keyword>
<evidence type="ECO:0000256" key="2">
    <source>
        <dbReference type="SAM" id="Phobius"/>
    </source>
</evidence>
<evidence type="ECO:0000313" key="3">
    <source>
        <dbReference type="EMBL" id="WVZ06213.1"/>
    </source>
</evidence>
<accession>A0AAQ3RV23</accession>
<organism evidence="3 4">
    <name type="scientific">Vigna mungo</name>
    <name type="common">Black gram</name>
    <name type="synonym">Phaseolus mungo</name>
    <dbReference type="NCBI Taxonomy" id="3915"/>
    <lineage>
        <taxon>Eukaryota</taxon>
        <taxon>Viridiplantae</taxon>
        <taxon>Streptophyta</taxon>
        <taxon>Embryophyta</taxon>
        <taxon>Tracheophyta</taxon>
        <taxon>Spermatophyta</taxon>
        <taxon>Magnoliopsida</taxon>
        <taxon>eudicotyledons</taxon>
        <taxon>Gunneridae</taxon>
        <taxon>Pentapetalae</taxon>
        <taxon>rosids</taxon>
        <taxon>fabids</taxon>
        <taxon>Fabales</taxon>
        <taxon>Fabaceae</taxon>
        <taxon>Papilionoideae</taxon>
        <taxon>50 kb inversion clade</taxon>
        <taxon>NPAAA clade</taxon>
        <taxon>indigoferoid/millettioid clade</taxon>
        <taxon>Phaseoleae</taxon>
        <taxon>Vigna</taxon>
    </lineage>
</organism>
<name>A0AAQ3RV23_VIGMU</name>
<dbReference type="AlphaFoldDB" id="A0AAQ3RV23"/>
<feature type="region of interest" description="Disordered" evidence="1">
    <location>
        <begin position="1"/>
        <end position="44"/>
    </location>
</feature>
<keyword evidence="2" id="KW-1133">Transmembrane helix</keyword>
<sequence>MQHSSEEFKTNSEPHLTASPQSSKFSTPLQHCSSFGPSSSTEGRDSLLGLKITERKRYTAEQEIVPIKKRAKSANLPKSETFWRRPIFQNAEKLKRGGFVLGFSFFLSGHGKQRKREHQQQRRGEDRWRLFHYEAESNRKVMLPPQIKTTLFLINLSLSLFLLFPFPFFVIYALSFVF</sequence>
<evidence type="ECO:0000256" key="1">
    <source>
        <dbReference type="SAM" id="MobiDB-lite"/>
    </source>
</evidence>
<dbReference type="EMBL" id="CP144695">
    <property type="protein sequence ID" value="WVZ06213.1"/>
    <property type="molecule type" value="Genomic_DNA"/>
</dbReference>
<keyword evidence="2" id="KW-0812">Transmembrane</keyword>
<proteinExistence type="predicted"/>
<feature type="compositionally biased region" description="Polar residues" evidence="1">
    <location>
        <begin position="13"/>
        <end position="41"/>
    </location>
</feature>
<evidence type="ECO:0000313" key="4">
    <source>
        <dbReference type="Proteomes" id="UP001374535"/>
    </source>
</evidence>
<protein>
    <submittedName>
        <fullName evidence="3">Uncharacterized protein</fullName>
    </submittedName>
</protein>
<reference evidence="3 4" key="1">
    <citation type="journal article" date="2023" name="Life. Sci Alliance">
        <title>Evolutionary insights into 3D genome organization and epigenetic landscape of Vigna mungo.</title>
        <authorList>
            <person name="Junaid A."/>
            <person name="Singh B."/>
            <person name="Bhatia S."/>
        </authorList>
    </citation>
    <scope>NUCLEOTIDE SEQUENCE [LARGE SCALE GENOMIC DNA]</scope>
    <source>
        <strain evidence="3">Urdbean</strain>
    </source>
</reference>
<dbReference type="Proteomes" id="UP001374535">
    <property type="component" value="Chromosome 6"/>
</dbReference>
<feature type="transmembrane region" description="Helical" evidence="2">
    <location>
        <begin position="149"/>
        <end position="174"/>
    </location>
</feature>
<feature type="compositionally biased region" description="Basic and acidic residues" evidence="1">
    <location>
        <begin position="1"/>
        <end position="12"/>
    </location>
</feature>
<keyword evidence="4" id="KW-1185">Reference proteome</keyword>
<gene>
    <name evidence="3" type="ORF">V8G54_019559</name>
</gene>